<name>A0ABN0JD12_9GAMM</name>
<dbReference type="Proteomes" id="UP000013034">
    <property type="component" value="Unassembled WGS sequence"/>
</dbReference>
<accession>A0ABN0JD12</accession>
<dbReference type="EMBL" id="APOI01000019">
    <property type="protein sequence ID" value="ENU22953.1"/>
    <property type="molecule type" value="Genomic_DNA"/>
</dbReference>
<dbReference type="RefSeq" id="WP_004655080.1">
    <property type="nucleotide sequence ID" value="NZ_KB849179.1"/>
</dbReference>
<gene>
    <name evidence="1" type="ORF">F993_02410</name>
</gene>
<protein>
    <submittedName>
        <fullName evidence="1">Uncharacterized protein</fullName>
    </submittedName>
</protein>
<organism evidence="1 2">
    <name type="scientific">Acinetobacter proteolyticus</name>
    <dbReference type="NCBI Taxonomy" id="1776741"/>
    <lineage>
        <taxon>Bacteria</taxon>
        <taxon>Pseudomonadati</taxon>
        <taxon>Pseudomonadota</taxon>
        <taxon>Gammaproteobacteria</taxon>
        <taxon>Moraxellales</taxon>
        <taxon>Moraxellaceae</taxon>
        <taxon>Acinetobacter</taxon>
    </lineage>
</organism>
<evidence type="ECO:0000313" key="2">
    <source>
        <dbReference type="Proteomes" id="UP000013034"/>
    </source>
</evidence>
<proteinExistence type="predicted"/>
<comment type="caution">
    <text evidence="1">The sequence shown here is derived from an EMBL/GenBank/DDBJ whole genome shotgun (WGS) entry which is preliminary data.</text>
</comment>
<reference evidence="1 2" key="1">
    <citation type="submission" date="2013-02" db="EMBL/GenBank/DDBJ databases">
        <title>The Genome Sequence of Acinetobacter sp. NIPH 809.</title>
        <authorList>
            <consortium name="The Broad Institute Genome Sequencing Platform"/>
            <consortium name="The Broad Institute Genome Sequencing Center for Infectious Disease"/>
            <person name="Cerqueira G."/>
            <person name="Feldgarden M."/>
            <person name="Courvalin P."/>
            <person name="Perichon B."/>
            <person name="Grillot-Courvalin C."/>
            <person name="Clermont D."/>
            <person name="Rocha E."/>
            <person name="Yoon E.-J."/>
            <person name="Nemec A."/>
            <person name="Walker B."/>
            <person name="Young S.K."/>
            <person name="Zeng Q."/>
            <person name="Gargeya S."/>
            <person name="Fitzgerald M."/>
            <person name="Haas B."/>
            <person name="Abouelleil A."/>
            <person name="Alvarado L."/>
            <person name="Arachchi H.M."/>
            <person name="Berlin A.M."/>
            <person name="Chapman S.B."/>
            <person name="Dewar J."/>
            <person name="Goldberg J."/>
            <person name="Griggs A."/>
            <person name="Gujja S."/>
            <person name="Hansen M."/>
            <person name="Howarth C."/>
            <person name="Imamovic A."/>
            <person name="Larimer J."/>
            <person name="McCowan C."/>
            <person name="Murphy C."/>
            <person name="Neiman D."/>
            <person name="Pearson M."/>
            <person name="Priest M."/>
            <person name="Roberts A."/>
            <person name="Saif S."/>
            <person name="Shea T."/>
            <person name="Sisk P."/>
            <person name="Sykes S."/>
            <person name="Wortman J."/>
            <person name="Nusbaum C."/>
            <person name="Birren B."/>
        </authorList>
    </citation>
    <scope>NUCLEOTIDE SEQUENCE [LARGE SCALE GENOMIC DNA]</scope>
    <source>
        <strain evidence="1 2">NIPH 809</strain>
    </source>
</reference>
<evidence type="ECO:0000313" key="1">
    <source>
        <dbReference type="EMBL" id="ENU22953.1"/>
    </source>
</evidence>
<keyword evidence="2" id="KW-1185">Reference proteome</keyword>
<sequence>MSSGAIYLWEPEIFTAQIPSLNESERVAYELYQQHRDTPAAGKKLQDWAEYMVQKVTNSDYSEYFSKEVQQWCINLQHGLTAEPCAILELEHFDIVAQGDALYRVFYEAVQNSGVGFYEPCFSVWGIGLVQVPDHAVTAVLTSFLKPLSAEQQSFELDKIEAPRNIKKAEELFKLWCLHHPILKNLELHRFYSKYDFIEPRWNEPDAETSINSGMRYFIFINKKQNIFYQLKFSLKSLSKFPNIDLTLDLTNHFLTEEMKHKFVKKLKIRIDIPDIRNNKIKSVGTKYPYGLEFDFVRRWEISYDIKIFFQEFDRFIKFLHQHFANGNLRSLQIWAYGDAIDHILVQMHWSQELMIIALGLDKDYLEKRYQYHCEILRNEKKDSELDYLNNSYAEYKILMSLVEEAGTALPPYQKIVG</sequence>